<dbReference type="GO" id="GO:0003724">
    <property type="term" value="F:RNA helicase activity"/>
    <property type="evidence" value="ECO:0007669"/>
    <property type="project" value="UniProtKB-EC"/>
</dbReference>
<evidence type="ECO:0000259" key="15">
    <source>
        <dbReference type="PROSITE" id="PS51194"/>
    </source>
</evidence>
<evidence type="ECO:0000256" key="9">
    <source>
        <dbReference type="ARBA" id="ARBA00047984"/>
    </source>
</evidence>
<evidence type="ECO:0000256" key="2">
    <source>
        <dbReference type="ARBA" id="ARBA00022741"/>
    </source>
</evidence>
<dbReference type="Pfam" id="PF13959">
    <property type="entry name" value="CTE_SPB4"/>
    <property type="match status" value="1"/>
</dbReference>
<comment type="subcellular location">
    <subcellularLocation>
        <location evidence="1">Nucleus</location>
        <location evidence="1">Nucleolus</location>
    </subcellularLocation>
</comment>
<dbReference type="FunFam" id="3.40.50.300:FF:000379">
    <property type="entry name" value="RNA helicase"/>
    <property type="match status" value="1"/>
</dbReference>
<evidence type="ECO:0000256" key="7">
    <source>
        <dbReference type="ARBA" id="ARBA00023242"/>
    </source>
</evidence>
<dbReference type="Pfam" id="PF00271">
    <property type="entry name" value="Helicase_C"/>
    <property type="match status" value="1"/>
</dbReference>
<comment type="catalytic activity">
    <reaction evidence="9 11">
        <text>ATP + H2O = ADP + phosphate + H(+)</text>
        <dbReference type="Rhea" id="RHEA:13065"/>
        <dbReference type="ChEBI" id="CHEBI:15377"/>
        <dbReference type="ChEBI" id="CHEBI:15378"/>
        <dbReference type="ChEBI" id="CHEBI:30616"/>
        <dbReference type="ChEBI" id="CHEBI:43474"/>
        <dbReference type="ChEBI" id="CHEBI:456216"/>
        <dbReference type="EC" id="3.6.4.13"/>
    </reaction>
</comment>
<dbReference type="PROSITE" id="PS51192">
    <property type="entry name" value="HELICASE_ATP_BIND_1"/>
    <property type="match status" value="1"/>
</dbReference>
<feature type="compositionally biased region" description="Basic residues" evidence="12">
    <location>
        <begin position="1"/>
        <end position="26"/>
    </location>
</feature>
<dbReference type="FunFam" id="3.40.50.300:FF:000460">
    <property type="entry name" value="RNA helicase"/>
    <property type="match status" value="1"/>
</dbReference>
<dbReference type="InterPro" id="IPR027417">
    <property type="entry name" value="P-loop_NTPase"/>
</dbReference>
<dbReference type="CDD" id="cd18787">
    <property type="entry name" value="SF2_C_DEAD"/>
    <property type="match status" value="1"/>
</dbReference>
<evidence type="ECO:0000256" key="4">
    <source>
        <dbReference type="ARBA" id="ARBA00022806"/>
    </source>
</evidence>
<keyword evidence="2 10" id="KW-0547">Nucleotide-binding</keyword>
<dbReference type="Gene3D" id="3.40.50.300">
    <property type="entry name" value="P-loop containing nucleotide triphosphate hydrolases"/>
    <property type="match status" value="2"/>
</dbReference>
<keyword evidence="6 11" id="KW-0694">RNA-binding</keyword>
<feature type="region of interest" description="Disordered" evidence="12">
    <location>
        <begin position="587"/>
        <end position="629"/>
    </location>
</feature>
<dbReference type="InterPro" id="IPR004172">
    <property type="entry name" value="L27_dom"/>
</dbReference>
<dbReference type="PANTHER" id="PTHR24031">
    <property type="entry name" value="RNA HELICASE"/>
    <property type="match status" value="1"/>
</dbReference>
<evidence type="ECO:0000256" key="5">
    <source>
        <dbReference type="ARBA" id="ARBA00022840"/>
    </source>
</evidence>
<dbReference type="GO" id="GO:0005524">
    <property type="term" value="F:ATP binding"/>
    <property type="evidence" value="ECO:0007669"/>
    <property type="project" value="UniProtKB-UniRule"/>
</dbReference>
<dbReference type="EnsemblMetazoa" id="CLYHEMT019345.1">
    <property type="protein sequence ID" value="CLYHEMP019345.1"/>
    <property type="gene ID" value="CLYHEMG019345"/>
</dbReference>
<evidence type="ECO:0000256" key="3">
    <source>
        <dbReference type="ARBA" id="ARBA00022801"/>
    </source>
</evidence>
<evidence type="ECO:0000256" key="6">
    <source>
        <dbReference type="ARBA" id="ARBA00022884"/>
    </source>
</evidence>
<comment type="function">
    <text evidence="11">RNA helicase.</text>
</comment>
<dbReference type="EC" id="3.6.4.13" evidence="11"/>
<keyword evidence="17" id="KW-1185">Reference proteome</keyword>
<comment type="similarity">
    <text evidence="8">Belongs to the DEAD box helicase family. DDX18/HAS1 subfamily.</text>
</comment>
<dbReference type="PROSITE" id="PS51022">
    <property type="entry name" value="L27"/>
    <property type="match status" value="1"/>
</dbReference>
<dbReference type="RefSeq" id="XP_066918215.1">
    <property type="nucleotide sequence ID" value="XM_067062114.1"/>
</dbReference>
<keyword evidence="5 10" id="KW-0067">ATP-binding</keyword>
<dbReference type="PROSITE" id="PS00039">
    <property type="entry name" value="DEAD_ATP_HELICASE"/>
    <property type="match status" value="1"/>
</dbReference>
<dbReference type="AlphaFoldDB" id="A0A7M6DP45"/>
<dbReference type="CDD" id="cd17942">
    <property type="entry name" value="DEADc_DDX18"/>
    <property type="match status" value="1"/>
</dbReference>
<sequence>MKNLHQKKHFKKLAKLQEKRKAKLKEKKLEEKVQEQDDEIESESESGAEEEQTETITKVDSSRKRKIEKEKPEEQEDTSNNKKKKKKKKVEPEEEAEEEGTQTQKKTEEASAEKEEEVKEKLPELPTQEASLPPSKEFKSLEQHVCEKTLKAITEDMTFTHMTEIQYRTVMPLLDGRDILGAAKTGSGKTLAFLIPAVELLFKLNFMPRNGTGIIIISPTRELSLQTFGVVRDLMQHHHHTFGIVMGGANRKQEAERLSRGVNLVVATPGRLLDHLQNTPGFVFKNLQCLIIDEADRILEIGFEEEMKQIIRILPKKRQTMLFSATQTRKVEDLARLSLKKAPLYVGVDDDKETSTAEGIEQGYIVVPADKRFLLLFTFLKKNRKKKVMVFFSSCNSVKYHAELLNYIDIPVLDIHGRQKQQKRTSTFFEFCTAESGILLCTDVAARGLDIPEVDWIVQFDPPDDPKEYIHRVGRTARGSDGRGHALLFLLPEELGFLRYLKHAKVPLNEYDFSKAKISNIQQQLEKLIQKNYFLNKSAKDGYRSYLQAYASHQHKNIFNVESLDLQKVGKGFGFITPPGVNLSVHTSKSGEKMKKRNGALNYGGGGSYGYQKKTSKHGGFDKKKNFSR</sequence>
<proteinExistence type="inferred from homology"/>
<keyword evidence="7" id="KW-0539">Nucleus</keyword>
<feature type="region of interest" description="Disordered" evidence="12">
    <location>
        <begin position="1"/>
        <end position="134"/>
    </location>
</feature>
<dbReference type="InterPro" id="IPR044773">
    <property type="entry name" value="DDX18/Has1_DEADc"/>
</dbReference>
<feature type="compositionally biased region" description="Basic and acidic residues" evidence="12">
    <location>
        <begin position="105"/>
        <end position="123"/>
    </location>
</feature>
<evidence type="ECO:0000259" key="14">
    <source>
        <dbReference type="PROSITE" id="PS51192"/>
    </source>
</evidence>
<feature type="domain" description="Helicase ATP-binding" evidence="14">
    <location>
        <begin position="170"/>
        <end position="345"/>
    </location>
</feature>
<dbReference type="Proteomes" id="UP000594262">
    <property type="component" value="Unplaced"/>
</dbReference>
<keyword evidence="4 10" id="KW-0347">Helicase</keyword>
<dbReference type="SMART" id="SM00487">
    <property type="entry name" value="DEXDc"/>
    <property type="match status" value="1"/>
</dbReference>
<dbReference type="SMART" id="SM00490">
    <property type="entry name" value="HELICc"/>
    <property type="match status" value="1"/>
</dbReference>
<evidence type="ECO:0000256" key="11">
    <source>
        <dbReference type="RuleBase" id="RU365068"/>
    </source>
</evidence>
<comment type="domain">
    <text evidence="11">The Q motif is unique to and characteristic of the DEAD box family of RNA helicases and controls ATP binding and hydrolysis.</text>
</comment>
<reference evidence="16" key="1">
    <citation type="submission" date="2021-01" db="UniProtKB">
        <authorList>
            <consortium name="EnsemblMetazoa"/>
        </authorList>
    </citation>
    <scope>IDENTIFICATION</scope>
</reference>
<evidence type="ECO:0000256" key="1">
    <source>
        <dbReference type="ARBA" id="ARBA00004604"/>
    </source>
</evidence>
<feature type="compositionally biased region" description="Acidic residues" evidence="12">
    <location>
        <begin position="36"/>
        <end position="53"/>
    </location>
</feature>
<dbReference type="InterPro" id="IPR014001">
    <property type="entry name" value="Helicase_ATP-bd"/>
</dbReference>
<name>A0A7M6DP45_9CNID</name>
<evidence type="ECO:0000256" key="10">
    <source>
        <dbReference type="RuleBase" id="RU000492"/>
    </source>
</evidence>
<keyword evidence="3 10" id="KW-0378">Hydrolase</keyword>
<dbReference type="SUPFAM" id="SSF52540">
    <property type="entry name" value="P-loop containing nucleoside triphosphate hydrolases"/>
    <property type="match status" value="1"/>
</dbReference>
<protein>
    <recommendedName>
        <fullName evidence="11">ATP-dependent RNA helicase</fullName>
        <ecNumber evidence="11">3.6.4.13</ecNumber>
    </recommendedName>
</protein>
<dbReference type="PROSITE" id="PS51194">
    <property type="entry name" value="HELICASE_CTER"/>
    <property type="match status" value="1"/>
</dbReference>
<evidence type="ECO:0000256" key="8">
    <source>
        <dbReference type="ARBA" id="ARBA00024357"/>
    </source>
</evidence>
<evidence type="ECO:0000256" key="12">
    <source>
        <dbReference type="SAM" id="MobiDB-lite"/>
    </source>
</evidence>
<dbReference type="GO" id="GO:0016787">
    <property type="term" value="F:hydrolase activity"/>
    <property type="evidence" value="ECO:0007669"/>
    <property type="project" value="UniProtKB-KW"/>
</dbReference>
<evidence type="ECO:0000313" key="16">
    <source>
        <dbReference type="EnsemblMetazoa" id="CLYHEMP019345.1"/>
    </source>
</evidence>
<organism evidence="16 17">
    <name type="scientific">Clytia hemisphaerica</name>
    <dbReference type="NCBI Taxonomy" id="252671"/>
    <lineage>
        <taxon>Eukaryota</taxon>
        <taxon>Metazoa</taxon>
        <taxon>Cnidaria</taxon>
        <taxon>Hydrozoa</taxon>
        <taxon>Hydroidolina</taxon>
        <taxon>Leptothecata</taxon>
        <taxon>Obeliida</taxon>
        <taxon>Clytiidae</taxon>
        <taxon>Clytia</taxon>
    </lineage>
</organism>
<feature type="domain" description="L27" evidence="13">
    <location>
        <begin position="1"/>
        <end position="28"/>
    </location>
</feature>
<dbReference type="Pfam" id="PF00270">
    <property type="entry name" value="DEAD"/>
    <property type="match status" value="1"/>
</dbReference>
<evidence type="ECO:0000313" key="17">
    <source>
        <dbReference type="Proteomes" id="UP000594262"/>
    </source>
</evidence>
<feature type="domain" description="Helicase C-terminal" evidence="15">
    <location>
        <begin position="359"/>
        <end position="529"/>
    </location>
</feature>
<dbReference type="InterPro" id="IPR011545">
    <property type="entry name" value="DEAD/DEAH_box_helicase_dom"/>
</dbReference>
<dbReference type="SMART" id="SM01178">
    <property type="entry name" value="DUF4217"/>
    <property type="match status" value="1"/>
</dbReference>
<dbReference type="GO" id="GO:0003723">
    <property type="term" value="F:RNA binding"/>
    <property type="evidence" value="ECO:0007669"/>
    <property type="project" value="UniProtKB-UniRule"/>
</dbReference>
<dbReference type="GeneID" id="136805544"/>
<dbReference type="OrthoDB" id="10259640at2759"/>
<dbReference type="InterPro" id="IPR025313">
    <property type="entry name" value="SPB4-like_CTE"/>
</dbReference>
<dbReference type="GO" id="GO:0005730">
    <property type="term" value="C:nucleolus"/>
    <property type="evidence" value="ECO:0007669"/>
    <property type="project" value="UniProtKB-SubCell"/>
</dbReference>
<feature type="compositionally biased region" description="Basic and acidic residues" evidence="12">
    <location>
        <begin position="619"/>
        <end position="629"/>
    </location>
</feature>
<evidence type="ECO:0000259" key="13">
    <source>
        <dbReference type="PROSITE" id="PS51022"/>
    </source>
</evidence>
<accession>A0A7M6DP45</accession>
<dbReference type="InterPro" id="IPR001650">
    <property type="entry name" value="Helicase_C-like"/>
</dbReference>
<dbReference type="InterPro" id="IPR000629">
    <property type="entry name" value="RNA-helicase_DEAD-box_CS"/>
</dbReference>